<keyword evidence="2" id="KW-0812">Transmembrane</keyword>
<dbReference type="InterPro" id="IPR032816">
    <property type="entry name" value="VTT_dom"/>
</dbReference>
<dbReference type="Pfam" id="PF09335">
    <property type="entry name" value="VTT_dom"/>
    <property type="match status" value="1"/>
</dbReference>
<dbReference type="RefSeq" id="WP_268618572.1">
    <property type="nucleotide sequence ID" value="NZ_JAMDMX010000190.1"/>
</dbReference>
<dbReference type="PANTHER" id="PTHR42709:SF9">
    <property type="entry name" value="ALKALINE PHOSPHATASE LIKE PROTEIN"/>
    <property type="match status" value="1"/>
</dbReference>
<accession>A0ABT4GPA6</accession>
<protein>
    <submittedName>
        <fullName evidence="4">DedA family protein</fullName>
    </submittedName>
</protein>
<dbReference type="EMBL" id="JAMDMX010000190">
    <property type="protein sequence ID" value="MCY9698060.1"/>
    <property type="molecule type" value="Genomic_DNA"/>
</dbReference>
<reference evidence="4 5" key="1">
    <citation type="submission" date="2022-05" db="EMBL/GenBank/DDBJ databases">
        <title>Genome Sequencing of Bee-Associated Microbes.</title>
        <authorList>
            <person name="Dunlap C."/>
        </authorList>
    </citation>
    <scope>NUCLEOTIDE SEQUENCE [LARGE SCALE GENOMIC DNA]</scope>
    <source>
        <strain evidence="4 5">NRRL B-14421</strain>
    </source>
</reference>
<feature type="transmembrane region" description="Helical" evidence="2">
    <location>
        <begin position="201"/>
        <end position="222"/>
    </location>
</feature>
<feature type="transmembrane region" description="Helical" evidence="2">
    <location>
        <begin position="166"/>
        <end position="189"/>
    </location>
</feature>
<gene>
    <name evidence="4" type="ORF">M5X19_35240</name>
</gene>
<dbReference type="PANTHER" id="PTHR42709">
    <property type="entry name" value="ALKALINE PHOSPHATASE LIKE PROTEIN"/>
    <property type="match status" value="1"/>
</dbReference>
<sequence length="230" mass="25862">MHDWNLGQAVISAKMGMNETKYKSGSESFVKEFLYDFISHYGYIALYLLLSTGIVGVPVPDETLMAFVGSLTALGGPFDFGTTLLVIYAGTMTGMVVSYLIGHRVGKPFLYRYGKWFKLTPNRIERAEGWFKKYGLWTVFFGYFVPGVRHFTCYLSGVSGVKFYKYMFFAGTGALLWCTTFLTLGHFIGSNLEGLFQLIHKYMGISLLSMAVIAIVGTALYFRFRKRGAL</sequence>
<keyword evidence="5" id="KW-1185">Reference proteome</keyword>
<evidence type="ECO:0000256" key="2">
    <source>
        <dbReference type="SAM" id="Phobius"/>
    </source>
</evidence>
<feature type="domain" description="VTT" evidence="3">
    <location>
        <begin position="59"/>
        <end position="186"/>
    </location>
</feature>
<feature type="transmembrane region" description="Helical" evidence="2">
    <location>
        <begin position="80"/>
        <end position="102"/>
    </location>
</feature>
<proteinExistence type="inferred from homology"/>
<evidence type="ECO:0000313" key="4">
    <source>
        <dbReference type="EMBL" id="MCY9698060.1"/>
    </source>
</evidence>
<dbReference type="InterPro" id="IPR051311">
    <property type="entry name" value="DedA_domain"/>
</dbReference>
<feature type="transmembrane region" description="Helical" evidence="2">
    <location>
        <begin position="41"/>
        <end position="60"/>
    </location>
</feature>
<evidence type="ECO:0000256" key="1">
    <source>
        <dbReference type="ARBA" id="ARBA00010792"/>
    </source>
</evidence>
<dbReference type="Proteomes" id="UP001527099">
    <property type="component" value="Unassembled WGS sequence"/>
</dbReference>
<comment type="similarity">
    <text evidence="1">Belongs to the DedA family.</text>
</comment>
<name>A0ABT4GPA6_9BACL</name>
<evidence type="ECO:0000313" key="5">
    <source>
        <dbReference type="Proteomes" id="UP001527099"/>
    </source>
</evidence>
<keyword evidence="2" id="KW-1133">Transmembrane helix</keyword>
<keyword evidence="2" id="KW-0472">Membrane</keyword>
<comment type="caution">
    <text evidence="4">The sequence shown here is derived from an EMBL/GenBank/DDBJ whole genome shotgun (WGS) entry which is preliminary data.</text>
</comment>
<organism evidence="4 5">
    <name type="scientific">Paenibacillus alginolyticus</name>
    <dbReference type="NCBI Taxonomy" id="59839"/>
    <lineage>
        <taxon>Bacteria</taxon>
        <taxon>Bacillati</taxon>
        <taxon>Bacillota</taxon>
        <taxon>Bacilli</taxon>
        <taxon>Bacillales</taxon>
        <taxon>Paenibacillaceae</taxon>
        <taxon>Paenibacillus</taxon>
    </lineage>
</organism>
<evidence type="ECO:0000259" key="3">
    <source>
        <dbReference type="Pfam" id="PF09335"/>
    </source>
</evidence>